<evidence type="ECO:0000256" key="1">
    <source>
        <dbReference type="SAM" id="MobiDB-lite"/>
    </source>
</evidence>
<sequence length="182" mass="19691">MVSGISPVLDGAPQRSGTQIPACSLQGNVQCTATARACRISRRAPPHFPQRRAELIDPTRCCLSWFGAGPLSPPAGGTSLAGAPASSPRVASPTCGVKETSTRRSTDLALATEIHRVLAFSSPRIKRRCALRWDHGSHDGQREHPRTERPRRRRRRRAARPGGGHLHHLIISSLLQLQGVLA</sequence>
<accession>A0A1Z5R2E5</accession>
<keyword evidence="3" id="KW-1185">Reference proteome</keyword>
<reference evidence="3" key="2">
    <citation type="journal article" date="2018" name="Plant J.">
        <title>The Sorghum bicolor reference genome: improved assembly, gene annotations, a transcriptome atlas, and signatures of genome organization.</title>
        <authorList>
            <person name="McCormick R.F."/>
            <person name="Truong S.K."/>
            <person name="Sreedasyam A."/>
            <person name="Jenkins J."/>
            <person name="Shu S."/>
            <person name="Sims D."/>
            <person name="Kennedy M."/>
            <person name="Amirebrahimi M."/>
            <person name="Weers B.D."/>
            <person name="McKinley B."/>
            <person name="Mattison A."/>
            <person name="Morishige D.T."/>
            <person name="Grimwood J."/>
            <person name="Schmutz J."/>
            <person name="Mullet J.E."/>
        </authorList>
    </citation>
    <scope>NUCLEOTIDE SEQUENCE [LARGE SCALE GENOMIC DNA]</scope>
    <source>
        <strain evidence="3">cv. BTx623</strain>
    </source>
</reference>
<feature type="region of interest" description="Disordered" evidence="1">
    <location>
        <begin position="77"/>
        <end position="99"/>
    </location>
</feature>
<name>A0A1Z5R2E5_SORBI</name>
<dbReference type="AlphaFoldDB" id="A0A1Z5R2E5"/>
<feature type="region of interest" description="Disordered" evidence="1">
    <location>
        <begin position="135"/>
        <end position="165"/>
    </location>
</feature>
<feature type="compositionally biased region" description="Basic residues" evidence="1">
    <location>
        <begin position="149"/>
        <end position="159"/>
    </location>
</feature>
<dbReference type="InParanoid" id="A0A1Z5R2E5"/>
<organism evidence="2 3">
    <name type="scientific">Sorghum bicolor</name>
    <name type="common">Sorghum</name>
    <name type="synonym">Sorghum vulgare</name>
    <dbReference type="NCBI Taxonomy" id="4558"/>
    <lineage>
        <taxon>Eukaryota</taxon>
        <taxon>Viridiplantae</taxon>
        <taxon>Streptophyta</taxon>
        <taxon>Embryophyta</taxon>
        <taxon>Tracheophyta</taxon>
        <taxon>Spermatophyta</taxon>
        <taxon>Magnoliopsida</taxon>
        <taxon>Liliopsida</taxon>
        <taxon>Poales</taxon>
        <taxon>Poaceae</taxon>
        <taxon>PACMAD clade</taxon>
        <taxon>Panicoideae</taxon>
        <taxon>Andropogonodae</taxon>
        <taxon>Andropogoneae</taxon>
        <taxon>Sorghinae</taxon>
        <taxon>Sorghum</taxon>
    </lineage>
</organism>
<dbReference type="EMBL" id="CM000768">
    <property type="protein sequence ID" value="OQU77937.1"/>
    <property type="molecule type" value="Genomic_DNA"/>
</dbReference>
<proteinExistence type="predicted"/>
<feature type="compositionally biased region" description="Basic and acidic residues" evidence="1">
    <location>
        <begin position="135"/>
        <end position="148"/>
    </location>
</feature>
<dbReference type="Proteomes" id="UP000000768">
    <property type="component" value="Chromosome 9"/>
</dbReference>
<protein>
    <submittedName>
        <fullName evidence="2">Uncharacterized protein</fullName>
    </submittedName>
</protein>
<evidence type="ECO:0000313" key="2">
    <source>
        <dbReference type="EMBL" id="OQU77937.1"/>
    </source>
</evidence>
<gene>
    <name evidence="2" type="ORF">SORBI_3009G125850</name>
</gene>
<dbReference type="Gramene" id="OQU77937">
    <property type="protein sequence ID" value="OQU77937"/>
    <property type="gene ID" value="SORBI_3009G125850"/>
</dbReference>
<reference evidence="2 3" key="1">
    <citation type="journal article" date="2009" name="Nature">
        <title>The Sorghum bicolor genome and the diversification of grasses.</title>
        <authorList>
            <person name="Paterson A.H."/>
            <person name="Bowers J.E."/>
            <person name="Bruggmann R."/>
            <person name="Dubchak I."/>
            <person name="Grimwood J."/>
            <person name="Gundlach H."/>
            <person name="Haberer G."/>
            <person name="Hellsten U."/>
            <person name="Mitros T."/>
            <person name="Poliakov A."/>
            <person name="Schmutz J."/>
            <person name="Spannagl M."/>
            <person name="Tang H."/>
            <person name="Wang X."/>
            <person name="Wicker T."/>
            <person name="Bharti A.K."/>
            <person name="Chapman J."/>
            <person name="Feltus F.A."/>
            <person name="Gowik U."/>
            <person name="Grigoriev I.V."/>
            <person name="Lyons E."/>
            <person name="Maher C.A."/>
            <person name="Martis M."/>
            <person name="Narechania A."/>
            <person name="Otillar R.P."/>
            <person name="Penning B.W."/>
            <person name="Salamov A.A."/>
            <person name="Wang Y."/>
            <person name="Zhang L."/>
            <person name="Carpita N.C."/>
            <person name="Freeling M."/>
            <person name="Gingle A.R."/>
            <person name="Hash C.T."/>
            <person name="Keller B."/>
            <person name="Klein P."/>
            <person name="Kresovich S."/>
            <person name="McCann M.C."/>
            <person name="Ming R."/>
            <person name="Peterson D.G."/>
            <person name="Mehboob-ur-Rahman"/>
            <person name="Ware D."/>
            <person name="Westhoff P."/>
            <person name="Mayer K.F."/>
            <person name="Messing J."/>
            <person name="Rokhsar D.S."/>
        </authorList>
    </citation>
    <scope>NUCLEOTIDE SEQUENCE [LARGE SCALE GENOMIC DNA]</scope>
    <source>
        <strain evidence="3">cv. BTx623</strain>
    </source>
</reference>
<evidence type="ECO:0000313" key="3">
    <source>
        <dbReference type="Proteomes" id="UP000000768"/>
    </source>
</evidence>